<reference evidence="1 2" key="1">
    <citation type="journal article" date="2022" name="Allergy">
        <title>Genome assembly and annotation of Periplaneta americana reveal a comprehensive cockroach allergen profile.</title>
        <authorList>
            <person name="Wang L."/>
            <person name="Xiong Q."/>
            <person name="Saelim N."/>
            <person name="Wang L."/>
            <person name="Nong W."/>
            <person name="Wan A.T."/>
            <person name="Shi M."/>
            <person name="Liu X."/>
            <person name="Cao Q."/>
            <person name="Hui J.H.L."/>
            <person name="Sookrung N."/>
            <person name="Leung T.F."/>
            <person name="Tungtrongchitr A."/>
            <person name="Tsui S.K.W."/>
        </authorList>
    </citation>
    <scope>NUCLEOTIDE SEQUENCE [LARGE SCALE GENOMIC DNA]</scope>
    <source>
        <strain evidence="1">PWHHKU_190912</strain>
    </source>
</reference>
<accession>A0ABQ8T4J4</accession>
<sequence length="83" mass="9524">MVGICEGGNEPPGSLKAICKRRALRDILMELKDGCEEYAMKTNTKKTKIMIIGRKIKKVSMLIRNEAVEQVDSFKYLECTYYM</sequence>
<comment type="caution">
    <text evidence="1">The sequence shown here is derived from an EMBL/GenBank/DDBJ whole genome shotgun (WGS) entry which is preliminary data.</text>
</comment>
<evidence type="ECO:0000313" key="1">
    <source>
        <dbReference type="EMBL" id="KAJ4440595.1"/>
    </source>
</evidence>
<gene>
    <name evidence="1" type="ORF">ANN_08741</name>
</gene>
<proteinExistence type="predicted"/>
<evidence type="ECO:0000313" key="2">
    <source>
        <dbReference type="Proteomes" id="UP001148838"/>
    </source>
</evidence>
<organism evidence="1 2">
    <name type="scientific">Periplaneta americana</name>
    <name type="common">American cockroach</name>
    <name type="synonym">Blatta americana</name>
    <dbReference type="NCBI Taxonomy" id="6978"/>
    <lineage>
        <taxon>Eukaryota</taxon>
        <taxon>Metazoa</taxon>
        <taxon>Ecdysozoa</taxon>
        <taxon>Arthropoda</taxon>
        <taxon>Hexapoda</taxon>
        <taxon>Insecta</taxon>
        <taxon>Pterygota</taxon>
        <taxon>Neoptera</taxon>
        <taxon>Polyneoptera</taxon>
        <taxon>Dictyoptera</taxon>
        <taxon>Blattodea</taxon>
        <taxon>Blattoidea</taxon>
        <taxon>Blattidae</taxon>
        <taxon>Blattinae</taxon>
        <taxon>Periplaneta</taxon>
    </lineage>
</organism>
<dbReference type="Proteomes" id="UP001148838">
    <property type="component" value="Unassembled WGS sequence"/>
</dbReference>
<protein>
    <submittedName>
        <fullName evidence="1">Uncharacterized protein</fullName>
    </submittedName>
</protein>
<keyword evidence="2" id="KW-1185">Reference proteome</keyword>
<dbReference type="EMBL" id="JAJSOF020000017">
    <property type="protein sequence ID" value="KAJ4440595.1"/>
    <property type="molecule type" value="Genomic_DNA"/>
</dbReference>
<name>A0ABQ8T4J4_PERAM</name>